<comment type="subunit">
    <text evidence="9">Component of the Sec protein translocase complex. Heterotrimer consisting of SecY, SecE and SecG subunits. The heterotrimers can form oligomers, although 1 heterotrimer is thought to be able to translocate proteins. Interacts with the ribosome. Interacts with SecDF, and other proteins may be involved. Interacts with SecA.</text>
</comment>
<dbReference type="GO" id="GO:0006605">
    <property type="term" value="P:protein targeting"/>
    <property type="evidence" value="ECO:0007669"/>
    <property type="project" value="UniProtKB-UniRule"/>
</dbReference>
<dbReference type="GO" id="GO:0043952">
    <property type="term" value="P:protein transport by the Sec complex"/>
    <property type="evidence" value="ECO:0007669"/>
    <property type="project" value="UniProtKB-UniRule"/>
</dbReference>
<comment type="similarity">
    <text evidence="9">Belongs to the SecE/SEC61-gamma family.</text>
</comment>
<keyword evidence="5 9" id="KW-0653">Protein transport</keyword>
<dbReference type="HAMAP" id="MF_00422">
    <property type="entry name" value="SecE"/>
    <property type="match status" value="1"/>
</dbReference>
<keyword evidence="6 9" id="KW-1133">Transmembrane helix</keyword>
<keyword evidence="7 9" id="KW-0811">Translocation</keyword>
<evidence type="ECO:0000256" key="1">
    <source>
        <dbReference type="ARBA" id="ARBA00004370"/>
    </source>
</evidence>
<dbReference type="InterPro" id="IPR038379">
    <property type="entry name" value="SecE_sf"/>
</dbReference>
<dbReference type="PRINTS" id="PR01650">
    <property type="entry name" value="SECETRNLCASE"/>
</dbReference>
<accession>A0A7C5M389</accession>
<dbReference type="InterPro" id="IPR001901">
    <property type="entry name" value="Translocase_SecE/Sec61-g"/>
</dbReference>
<evidence type="ECO:0000256" key="9">
    <source>
        <dbReference type="HAMAP-Rule" id="MF_00422"/>
    </source>
</evidence>
<dbReference type="PANTHER" id="PTHR33910">
    <property type="entry name" value="PROTEIN TRANSLOCASE SUBUNIT SECE"/>
    <property type="match status" value="1"/>
</dbReference>
<sequence length="61" mass="7327">MIKKFVKFVKESWAELRRVTWPTRESLWGGTLGVILLSTFFVIYMWVLDQIISRIIQLILR</sequence>
<dbReference type="GO" id="GO:0008320">
    <property type="term" value="F:protein transmembrane transporter activity"/>
    <property type="evidence" value="ECO:0007669"/>
    <property type="project" value="UniProtKB-UniRule"/>
</dbReference>
<feature type="transmembrane region" description="Helical" evidence="9">
    <location>
        <begin position="27"/>
        <end position="47"/>
    </location>
</feature>
<keyword evidence="2 9" id="KW-0813">Transport</keyword>
<evidence type="ECO:0000256" key="2">
    <source>
        <dbReference type="ARBA" id="ARBA00022448"/>
    </source>
</evidence>
<comment type="subcellular location">
    <subcellularLocation>
        <location evidence="9">Cell membrane</location>
        <topology evidence="9">Single-pass membrane protein</topology>
    </subcellularLocation>
    <subcellularLocation>
        <location evidence="1">Membrane</location>
    </subcellularLocation>
</comment>
<keyword evidence="3 9" id="KW-1003">Cell membrane</keyword>
<evidence type="ECO:0000256" key="8">
    <source>
        <dbReference type="ARBA" id="ARBA00023136"/>
    </source>
</evidence>
<name>A0A7C5M389_UNCW3</name>
<dbReference type="GO" id="GO:0009306">
    <property type="term" value="P:protein secretion"/>
    <property type="evidence" value="ECO:0007669"/>
    <property type="project" value="UniProtKB-UniRule"/>
</dbReference>
<reference evidence="10" key="1">
    <citation type="journal article" date="2020" name="mSystems">
        <title>Genome- and Community-Level Interaction Insights into Carbon Utilization and Element Cycling Functions of Hydrothermarchaeota in Hydrothermal Sediment.</title>
        <authorList>
            <person name="Zhou Z."/>
            <person name="Liu Y."/>
            <person name="Xu W."/>
            <person name="Pan J."/>
            <person name="Luo Z.H."/>
            <person name="Li M."/>
        </authorList>
    </citation>
    <scope>NUCLEOTIDE SEQUENCE [LARGE SCALE GENOMIC DNA]</scope>
    <source>
        <strain evidence="10">HyVt-94</strain>
    </source>
</reference>
<evidence type="ECO:0000256" key="5">
    <source>
        <dbReference type="ARBA" id="ARBA00022927"/>
    </source>
</evidence>
<proteinExistence type="inferred from homology"/>
<dbReference type="Proteomes" id="UP000886014">
    <property type="component" value="Unassembled WGS sequence"/>
</dbReference>
<evidence type="ECO:0000256" key="4">
    <source>
        <dbReference type="ARBA" id="ARBA00022692"/>
    </source>
</evidence>
<comment type="caution">
    <text evidence="10">The sequence shown here is derived from an EMBL/GenBank/DDBJ whole genome shotgun (WGS) entry which is preliminary data.</text>
</comment>
<dbReference type="EMBL" id="DRTV01000151">
    <property type="protein sequence ID" value="HHF58214.1"/>
    <property type="molecule type" value="Genomic_DNA"/>
</dbReference>
<gene>
    <name evidence="9 10" type="primary">secE</name>
    <name evidence="10" type="ORF">ENL41_02190</name>
</gene>
<dbReference type="GO" id="GO:0005886">
    <property type="term" value="C:plasma membrane"/>
    <property type="evidence" value="ECO:0007669"/>
    <property type="project" value="UniProtKB-SubCell"/>
</dbReference>
<evidence type="ECO:0000256" key="3">
    <source>
        <dbReference type="ARBA" id="ARBA00022475"/>
    </source>
</evidence>
<protein>
    <recommendedName>
        <fullName evidence="9">Protein translocase subunit SecE</fullName>
    </recommendedName>
</protein>
<dbReference type="Gene3D" id="1.20.5.1030">
    <property type="entry name" value="Preprotein translocase secy subunit"/>
    <property type="match status" value="1"/>
</dbReference>
<keyword evidence="8 9" id="KW-0472">Membrane</keyword>
<evidence type="ECO:0000313" key="10">
    <source>
        <dbReference type="EMBL" id="HHF58214.1"/>
    </source>
</evidence>
<evidence type="ECO:0000256" key="6">
    <source>
        <dbReference type="ARBA" id="ARBA00022989"/>
    </source>
</evidence>
<dbReference type="PANTHER" id="PTHR33910:SF1">
    <property type="entry name" value="PROTEIN TRANSLOCASE SUBUNIT SECE"/>
    <property type="match status" value="1"/>
</dbReference>
<dbReference type="InterPro" id="IPR005807">
    <property type="entry name" value="SecE_bac"/>
</dbReference>
<evidence type="ECO:0000256" key="7">
    <source>
        <dbReference type="ARBA" id="ARBA00023010"/>
    </source>
</evidence>
<comment type="function">
    <text evidence="9">Essential subunit of the Sec protein translocation channel SecYEG. Clamps together the 2 halves of SecY. May contact the channel plug during translocation.</text>
</comment>
<dbReference type="NCBIfam" id="TIGR00964">
    <property type="entry name" value="secE_bact"/>
    <property type="match status" value="1"/>
</dbReference>
<dbReference type="GO" id="GO:0065002">
    <property type="term" value="P:intracellular protein transmembrane transport"/>
    <property type="evidence" value="ECO:0007669"/>
    <property type="project" value="UniProtKB-UniRule"/>
</dbReference>
<dbReference type="AlphaFoldDB" id="A0A7C5M389"/>
<organism evidence="10">
    <name type="scientific">candidate division WOR-3 bacterium</name>
    <dbReference type="NCBI Taxonomy" id="2052148"/>
    <lineage>
        <taxon>Bacteria</taxon>
        <taxon>Bacteria division WOR-3</taxon>
    </lineage>
</organism>
<dbReference type="Pfam" id="PF00584">
    <property type="entry name" value="SecE"/>
    <property type="match status" value="1"/>
</dbReference>
<keyword evidence="4 9" id="KW-0812">Transmembrane</keyword>